<evidence type="ECO:0000313" key="8">
    <source>
        <dbReference type="Proteomes" id="UP001162164"/>
    </source>
</evidence>
<accession>A0ABQ9JA31</accession>
<keyword evidence="8" id="KW-1185">Reference proteome</keyword>
<dbReference type="InterPro" id="IPR013907">
    <property type="entry name" value="Sds3"/>
</dbReference>
<evidence type="ECO:0008006" key="9">
    <source>
        <dbReference type="Google" id="ProtNLM"/>
    </source>
</evidence>
<evidence type="ECO:0000256" key="6">
    <source>
        <dbReference type="SAM" id="MobiDB-lite"/>
    </source>
</evidence>
<evidence type="ECO:0000313" key="7">
    <source>
        <dbReference type="EMBL" id="KAJ8975025.1"/>
    </source>
</evidence>
<comment type="caution">
    <text evidence="7">The sequence shown here is derived from an EMBL/GenBank/DDBJ whole genome shotgun (WGS) entry which is preliminary data.</text>
</comment>
<name>A0ABQ9JA31_9CUCU</name>
<feature type="compositionally biased region" description="Basic and acidic residues" evidence="6">
    <location>
        <begin position="24"/>
        <end position="40"/>
    </location>
</feature>
<evidence type="ECO:0000256" key="3">
    <source>
        <dbReference type="ARBA" id="ARBA00023015"/>
    </source>
</evidence>
<proteinExistence type="predicted"/>
<dbReference type="Pfam" id="PF08598">
    <property type="entry name" value="Sds3"/>
    <property type="match status" value="1"/>
</dbReference>
<feature type="region of interest" description="Disordered" evidence="6">
    <location>
        <begin position="1"/>
        <end position="61"/>
    </location>
</feature>
<evidence type="ECO:0000256" key="1">
    <source>
        <dbReference type="ARBA" id="ARBA00004123"/>
    </source>
</evidence>
<reference evidence="7" key="1">
    <citation type="journal article" date="2023" name="Insect Mol. Biol.">
        <title>Genome sequencing provides insights into the evolution of gene families encoding plant cell wall-degrading enzymes in longhorned beetles.</title>
        <authorList>
            <person name="Shin N.R."/>
            <person name="Okamura Y."/>
            <person name="Kirsch R."/>
            <person name="Pauchet Y."/>
        </authorList>
    </citation>
    <scope>NUCLEOTIDE SEQUENCE</scope>
    <source>
        <strain evidence="7">MMC_N1</strain>
    </source>
</reference>
<keyword evidence="5" id="KW-0539">Nucleus</keyword>
<sequence length="139" mass="15649">MPPIKLSNNSGIADVSDNEVSGNESEHSNSRSDNDGAHESTEDEADSDDSSEMDEGECETRRNALLQHVQDLESQFGLLREQLYRERMSQVELQLAEVKTGKSPEYLVPLAELQENMRTRTEVAGILRKITFRQHSQSV</sequence>
<evidence type="ECO:0000256" key="2">
    <source>
        <dbReference type="ARBA" id="ARBA00022491"/>
    </source>
</evidence>
<dbReference type="Proteomes" id="UP001162164">
    <property type="component" value="Unassembled WGS sequence"/>
</dbReference>
<keyword evidence="2" id="KW-0678">Repressor</keyword>
<organism evidence="7 8">
    <name type="scientific">Molorchus minor</name>
    <dbReference type="NCBI Taxonomy" id="1323400"/>
    <lineage>
        <taxon>Eukaryota</taxon>
        <taxon>Metazoa</taxon>
        <taxon>Ecdysozoa</taxon>
        <taxon>Arthropoda</taxon>
        <taxon>Hexapoda</taxon>
        <taxon>Insecta</taxon>
        <taxon>Pterygota</taxon>
        <taxon>Neoptera</taxon>
        <taxon>Endopterygota</taxon>
        <taxon>Coleoptera</taxon>
        <taxon>Polyphaga</taxon>
        <taxon>Cucujiformia</taxon>
        <taxon>Chrysomeloidea</taxon>
        <taxon>Cerambycidae</taxon>
        <taxon>Lamiinae</taxon>
        <taxon>Monochamini</taxon>
        <taxon>Molorchus</taxon>
    </lineage>
</organism>
<dbReference type="Gene3D" id="1.20.5.1500">
    <property type="match status" value="1"/>
</dbReference>
<evidence type="ECO:0000256" key="4">
    <source>
        <dbReference type="ARBA" id="ARBA00023163"/>
    </source>
</evidence>
<keyword evidence="4" id="KW-0804">Transcription</keyword>
<comment type="subcellular location">
    <subcellularLocation>
        <location evidence="1">Nucleus</location>
    </subcellularLocation>
</comment>
<dbReference type="PANTHER" id="PTHR21964">
    <property type="entry name" value="BREAST CANCER METASTASIS-SUPPRESSOR 1"/>
    <property type="match status" value="1"/>
</dbReference>
<keyword evidence="3" id="KW-0805">Transcription regulation</keyword>
<feature type="compositionally biased region" description="Acidic residues" evidence="6">
    <location>
        <begin position="41"/>
        <end position="57"/>
    </location>
</feature>
<feature type="compositionally biased region" description="Polar residues" evidence="6">
    <location>
        <begin position="1"/>
        <end position="11"/>
    </location>
</feature>
<protein>
    <recommendedName>
        <fullName evidence="9">Breast cancer metastasis-suppressor 1-like protein</fullName>
    </recommendedName>
</protein>
<evidence type="ECO:0000256" key="5">
    <source>
        <dbReference type="ARBA" id="ARBA00023242"/>
    </source>
</evidence>
<gene>
    <name evidence="7" type="ORF">NQ317_012465</name>
</gene>
<dbReference type="EMBL" id="JAPWTJ010000889">
    <property type="protein sequence ID" value="KAJ8975025.1"/>
    <property type="molecule type" value="Genomic_DNA"/>
</dbReference>